<dbReference type="EMBL" id="HBNR01050870">
    <property type="protein sequence ID" value="CAE4614802.1"/>
    <property type="molecule type" value="Transcribed_RNA"/>
</dbReference>
<accession>A0A7S4RIL9</accession>
<evidence type="ECO:0000256" key="1">
    <source>
        <dbReference type="SAM" id="MobiDB-lite"/>
    </source>
</evidence>
<gene>
    <name evidence="2" type="ORF">AMON00008_LOCUS35600</name>
</gene>
<protein>
    <recommendedName>
        <fullName evidence="3">Mitochondrial zinc maintenance protein 1, mitochondrial</fullName>
    </recommendedName>
</protein>
<organism evidence="2">
    <name type="scientific">Alexandrium monilatum</name>
    <dbReference type="NCBI Taxonomy" id="311494"/>
    <lineage>
        <taxon>Eukaryota</taxon>
        <taxon>Sar</taxon>
        <taxon>Alveolata</taxon>
        <taxon>Dinophyceae</taxon>
        <taxon>Gonyaulacales</taxon>
        <taxon>Pyrocystaceae</taxon>
        <taxon>Alexandrium</taxon>
    </lineage>
</organism>
<evidence type="ECO:0008006" key="3">
    <source>
        <dbReference type="Google" id="ProtNLM"/>
    </source>
</evidence>
<sequence length="133" mass="14784">MAQATPGGRQPPRLPLARAGLRGAMAIRSLRVARAYRDFCRASQQTFYADVHAQRALRSETMRTLRQHAAAMSEDAMVTELRSGSDMVRYEIVQASYQQGSEKYRAHITQDHLSRGEVLDLQPPPDPSAMKGG</sequence>
<name>A0A7S4RIL9_9DINO</name>
<proteinExistence type="predicted"/>
<feature type="region of interest" description="Disordered" evidence="1">
    <location>
        <begin position="113"/>
        <end position="133"/>
    </location>
</feature>
<reference evidence="2" key="1">
    <citation type="submission" date="2021-01" db="EMBL/GenBank/DDBJ databases">
        <authorList>
            <person name="Corre E."/>
            <person name="Pelletier E."/>
            <person name="Niang G."/>
            <person name="Scheremetjew M."/>
            <person name="Finn R."/>
            <person name="Kale V."/>
            <person name="Holt S."/>
            <person name="Cochrane G."/>
            <person name="Meng A."/>
            <person name="Brown T."/>
            <person name="Cohen L."/>
        </authorList>
    </citation>
    <scope>NUCLEOTIDE SEQUENCE</scope>
    <source>
        <strain evidence="2">CCMP3105</strain>
    </source>
</reference>
<dbReference type="AlphaFoldDB" id="A0A7S4RIL9"/>
<evidence type="ECO:0000313" key="2">
    <source>
        <dbReference type="EMBL" id="CAE4614802.1"/>
    </source>
</evidence>